<comment type="similarity">
    <text evidence="1">Belongs to the barstar family.</text>
</comment>
<evidence type="ECO:0000256" key="1">
    <source>
        <dbReference type="ARBA" id="ARBA00006845"/>
    </source>
</evidence>
<accession>A0ABT8U974</accession>
<evidence type="ECO:0000313" key="4">
    <source>
        <dbReference type="Proteomes" id="UP001168128"/>
    </source>
</evidence>
<keyword evidence="4" id="KW-1185">Reference proteome</keyword>
<dbReference type="RefSeq" id="WP_302718028.1">
    <property type="nucleotide sequence ID" value="NZ_JAULSJ010000041.1"/>
</dbReference>
<organism evidence="3 4">
    <name type="scientific">Chryseobacterium urinae</name>
    <dbReference type="NCBI Taxonomy" id="3058400"/>
    <lineage>
        <taxon>Bacteria</taxon>
        <taxon>Pseudomonadati</taxon>
        <taxon>Bacteroidota</taxon>
        <taxon>Flavobacteriia</taxon>
        <taxon>Flavobacteriales</taxon>
        <taxon>Weeksellaceae</taxon>
        <taxon>Chryseobacterium group</taxon>
        <taxon>Chryseobacterium</taxon>
    </lineage>
</organism>
<name>A0ABT8U974_9FLAO</name>
<dbReference type="Pfam" id="PF01337">
    <property type="entry name" value="Barstar"/>
    <property type="match status" value="1"/>
</dbReference>
<gene>
    <name evidence="3" type="ORF">QWT87_18825</name>
</gene>
<dbReference type="EMBL" id="JAULSJ010000041">
    <property type="protein sequence ID" value="MDO3426937.1"/>
    <property type="molecule type" value="Genomic_DNA"/>
</dbReference>
<dbReference type="Gene3D" id="3.30.370.10">
    <property type="entry name" value="Barstar-like"/>
    <property type="match status" value="1"/>
</dbReference>
<protein>
    <submittedName>
        <fullName evidence="3">Barstar family protein</fullName>
    </submittedName>
</protein>
<evidence type="ECO:0000313" key="3">
    <source>
        <dbReference type="EMBL" id="MDO3426937.1"/>
    </source>
</evidence>
<dbReference type="SUPFAM" id="SSF52038">
    <property type="entry name" value="Barstar-related"/>
    <property type="match status" value="1"/>
</dbReference>
<dbReference type="InterPro" id="IPR035905">
    <property type="entry name" value="Barstar-like_sf"/>
</dbReference>
<dbReference type="Proteomes" id="UP001168128">
    <property type="component" value="Unassembled WGS sequence"/>
</dbReference>
<comment type="caution">
    <text evidence="3">The sequence shown here is derived from an EMBL/GenBank/DDBJ whole genome shotgun (WGS) entry which is preliminary data.</text>
</comment>
<sequence>MFAFSLDTEEKESKIITYIDEVKNLESTKTNLGYREIRLIGIENIDNFKTEIEKATKIYDNQGFFHLLDKDKSIVTSTFISGIKIIKSKKINITVSGTVWFHPKGFHKSWKMFLNNEITERNSWKKLDKDELQGWLVFALHRMKTQPAKENLILRLDGNDFNNLDEFFCTFGEEVNGIAGYFGRQLYALYDCLRGDFGVKTIIEITWYNHERSKKLLRSNFDKILHIFQEYEIKIYLK</sequence>
<proteinExistence type="inferred from homology"/>
<dbReference type="InterPro" id="IPR000468">
    <property type="entry name" value="Barstar"/>
</dbReference>
<feature type="domain" description="Barstar (barnase inhibitor)" evidence="2">
    <location>
        <begin position="153"/>
        <end position="232"/>
    </location>
</feature>
<reference evidence="3" key="1">
    <citation type="submission" date="2023-07" db="EMBL/GenBank/DDBJ databases">
        <title>AMR profile of multidrug- resistance Chryseobacterium gambrini related strain.</title>
        <authorList>
            <person name="Kirdat K."/>
            <person name="Bhatt A."/>
            <person name="Kuyare S."/>
            <person name="Yadav A."/>
        </authorList>
    </citation>
    <scope>NUCLEOTIDE SEQUENCE</scope>
    <source>
        <strain evidence="3">APV-1</strain>
    </source>
</reference>
<evidence type="ECO:0000259" key="2">
    <source>
        <dbReference type="Pfam" id="PF01337"/>
    </source>
</evidence>